<dbReference type="Proteomes" id="UP000614287">
    <property type="component" value="Unassembled WGS sequence"/>
</dbReference>
<dbReference type="AlphaFoldDB" id="A0A8J3CM19"/>
<protein>
    <submittedName>
        <fullName evidence="11">Phosphoethanolamine transferase</fullName>
    </submittedName>
</protein>
<organism evidence="11 12">
    <name type="scientific">Formosimonas limnophila</name>
    <dbReference type="NCBI Taxonomy" id="1384487"/>
    <lineage>
        <taxon>Bacteria</taxon>
        <taxon>Pseudomonadati</taxon>
        <taxon>Pseudomonadota</taxon>
        <taxon>Betaproteobacteria</taxon>
        <taxon>Burkholderiales</taxon>
        <taxon>Burkholderiaceae</taxon>
        <taxon>Formosimonas</taxon>
    </lineage>
</organism>
<evidence type="ECO:0000256" key="5">
    <source>
        <dbReference type="ARBA" id="ARBA00022692"/>
    </source>
</evidence>
<keyword evidence="5 8" id="KW-0812">Transmembrane</keyword>
<dbReference type="PANTHER" id="PTHR30443">
    <property type="entry name" value="INNER MEMBRANE PROTEIN"/>
    <property type="match status" value="1"/>
</dbReference>
<dbReference type="PANTHER" id="PTHR30443:SF0">
    <property type="entry name" value="PHOSPHOETHANOLAMINE TRANSFERASE EPTA"/>
    <property type="match status" value="1"/>
</dbReference>
<dbReference type="InterPro" id="IPR040423">
    <property type="entry name" value="PEA_transferase"/>
</dbReference>
<evidence type="ECO:0000313" key="12">
    <source>
        <dbReference type="Proteomes" id="UP000614287"/>
    </source>
</evidence>
<keyword evidence="6 8" id="KW-1133">Transmembrane helix</keyword>
<dbReference type="RefSeq" id="WP_189493499.1">
    <property type="nucleotide sequence ID" value="NZ_BMZG01000008.1"/>
</dbReference>
<proteinExistence type="predicted"/>
<evidence type="ECO:0000259" key="10">
    <source>
        <dbReference type="Pfam" id="PF08019"/>
    </source>
</evidence>
<comment type="caution">
    <text evidence="11">The sequence shown here is derived from an EMBL/GenBank/DDBJ whole genome shotgun (WGS) entry which is preliminary data.</text>
</comment>
<dbReference type="Pfam" id="PF08019">
    <property type="entry name" value="EptA_B_N"/>
    <property type="match status" value="1"/>
</dbReference>
<keyword evidence="3" id="KW-0997">Cell inner membrane</keyword>
<feature type="transmembrane region" description="Helical" evidence="8">
    <location>
        <begin position="12"/>
        <end position="34"/>
    </location>
</feature>
<evidence type="ECO:0000256" key="6">
    <source>
        <dbReference type="ARBA" id="ARBA00022989"/>
    </source>
</evidence>
<keyword evidence="2" id="KW-1003">Cell membrane</keyword>
<dbReference type="CDD" id="cd16017">
    <property type="entry name" value="LptA"/>
    <property type="match status" value="1"/>
</dbReference>
<evidence type="ECO:0000256" key="8">
    <source>
        <dbReference type="SAM" id="Phobius"/>
    </source>
</evidence>
<dbReference type="GO" id="GO:0016776">
    <property type="term" value="F:phosphotransferase activity, phosphate group as acceptor"/>
    <property type="evidence" value="ECO:0007669"/>
    <property type="project" value="TreeGrafter"/>
</dbReference>
<dbReference type="Gene3D" id="3.40.720.10">
    <property type="entry name" value="Alkaline Phosphatase, subunit A"/>
    <property type="match status" value="1"/>
</dbReference>
<comment type="subcellular location">
    <subcellularLocation>
        <location evidence="1">Cell inner membrane</location>
        <topology evidence="1">Multi-pass membrane protein</topology>
    </subcellularLocation>
</comment>
<dbReference type="GO" id="GO:0009244">
    <property type="term" value="P:lipopolysaccharide core region biosynthetic process"/>
    <property type="evidence" value="ECO:0007669"/>
    <property type="project" value="TreeGrafter"/>
</dbReference>
<keyword evidence="12" id="KW-1185">Reference proteome</keyword>
<keyword evidence="7 8" id="KW-0472">Membrane</keyword>
<name>A0A8J3CM19_9BURK</name>
<reference evidence="11" key="2">
    <citation type="submission" date="2020-09" db="EMBL/GenBank/DDBJ databases">
        <authorList>
            <person name="Sun Q."/>
            <person name="Kim S."/>
        </authorList>
    </citation>
    <scope>NUCLEOTIDE SEQUENCE</scope>
    <source>
        <strain evidence="11">KCTC 32501</strain>
    </source>
</reference>
<feature type="domain" description="Phosphoethanolamine transferase N-terminal" evidence="10">
    <location>
        <begin position="50"/>
        <end position="197"/>
    </location>
</feature>
<dbReference type="Pfam" id="PF00884">
    <property type="entry name" value="Sulfatase"/>
    <property type="match status" value="1"/>
</dbReference>
<dbReference type="InterPro" id="IPR017850">
    <property type="entry name" value="Alkaline_phosphatase_core_sf"/>
</dbReference>
<dbReference type="InterPro" id="IPR000917">
    <property type="entry name" value="Sulfatase_N"/>
</dbReference>
<evidence type="ECO:0000256" key="4">
    <source>
        <dbReference type="ARBA" id="ARBA00022679"/>
    </source>
</evidence>
<feature type="transmembrane region" description="Helical" evidence="8">
    <location>
        <begin position="112"/>
        <end position="132"/>
    </location>
</feature>
<feature type="transmembrane region" description="Helical" evidence="8">
    <location>
        <begin position="144"/>
        <end position="166"/>
    </location>
</feature>
<evidence type="ECO:0000313" key="11">
    <source>
        <dbReference type="EMBL" id="GHA76307.1"/>
    </source>
</evidence>
<dbReference type="NCBIfam" id="NF028537">
    <property type="entry name" value="P_eth_NH2_trans"/>
    <property type="match status" value="1"/>
</dbReference>
<evidence type="ECO:0000256" key="3">
    <source>
        <dbReference type="ARBA" id="ARBA00022519"/>
    </source>
</evidence>
<accession>A0A8J3CM19</accession>
<keyword evidence="4 11" id="KW-0808">Transferase</keyword>
<dbReference type="InterPro" id="IPR012549">
    <property type="entry name" value="EptA-like_N"/>
</dbReference>
<evidence type="ECO:0000256" key="2">
    <source>
        <dbReference type="ARBA" id="ARBA00022475"/>
    </source>
</evidence>
<dbReference type="InterPro" id="IPR058130">
    <property type="entry name" value="PEA_transf_C"/>
</dbReference>
<evidence type="ECO:0000259" key="9">
    <source>
        <dbReference type="Pfam" id="PF00884"/>
    </source>
</evidence>
<feature type="domain" description="Sulfatase N-terminal" evidence="9">
    <location>
        <begin position="227"/>
        <end position="514"/>
    </location>
</feature>
<gene>
    <name evidence="11" type="ORF">GCM10009007_16710</name>
</gene>
<evidence type="ECO:0000256" key="1">
    <source>
        <dbReference type="ARBA" id="ARBA00004429"/>
    </source>
</evidence>
<evidence type="ECO:0000256" key="7">
    <source>
        <dbReference type="ARBA" id="ARBA00023136"/>
    </source>
</evidence>
<reference evidence="11" key="1">
    <citation type="journal article" date="2014" name="Int. J. Syst. Evol. Microbiol.">
        <title>Complete genome sequence of Corynebacterium casei LMG S-19264T (=DSM 44701T), isolated from a smear-ripened cheese.</title>
        <authorList>
            <consortium name="US DOE Joint Genome Institute (JGI-PGF)"/>
            <person name="Walter F."/>
            <person name="Albersmeier A."/>
            <person name="Kalinowski J."/>
            <person name="Ruckert C."/>
        </authorList>
    </citation>
    <scope>NUCLEOTIDE SEQUENCE</scope>
    <source>
        <strain evidence="11">KCTC 32501</strain>
    </source>
</reference>
<feature type="transmembrane region" description="Helical" evidence="8">
    <location>
        <begin position="40"/>
        <end position="63"/>
    </location>
</feature>
<dbReference type="EMBL" id="BMZG01000008">
    <property type="protein sequence ID" value="GHA76307.1"/>
    <property type="molecule type" value="Genomic_DNA"/>
</dbReference>
<sequence length="531" mass="59282">MKSLLTSHKWPLITALALTAFYNLTFFQHVLSVYPLSDNFAFVASLVVLLFCATALVLVLLCIKGGTRWVLGFIFVAAAFAAYYMDTFNVVIDKTMLLNVAQTDVKETSDLFTGKLVGYVLILGVLPAYLISRVSLARISWPKILVHKTLLVGALIAIAAMVVLPLSNQYSSFFREHKVIRFYANPLTPLYAAGQFAFKNSDTTPIDVAAVGTDAHIPATDIHRELIVIVVGETARSDRFSLNGYEKPTNPLLSKEKVVSFKNFTSCGTSTAVSVPCMFSPFGREDYSEKKFHASENLIDLLAHADVNVLWRDNNSSSKGVAVRAENVLYEDYQTPKKNTICDIECRDEGMLVGLQDYIDQHPTGDITVVLHQMGSHGPAYYKRYPAAFEQFKPTCQNNLLEKCSVEEISNTYDNTILYTDYFLSKVIGLLKNNTPKFESAMFYLSDHGESLGENGIYLHGMPYAIAPKAQTHVGAIMWISDNFDEVTFDQINAKSDQPLSHDNLFHTTLGFMEIESKAYRPELDILKPNR</sequence>
<dbReference type="SUPFAM" id="SSF53649">
    <property type="entry name" value="Alkaline phosphatase-like"/>
    <property type="match status" value="1"/>
</dbReference>
<feature type="transmembrane region" description="Helical" evidence="8">
    <location>
        <begin position="70"/>
        <end position="92"/>
    </location>
</feature>
<dbReference type="GO" id="GO:0005886">
    <property type="term" value="C:plasma membrane"/>
    <property type="evidence" value="ECO:0007669"/>
    <property type="project" value="UniProtKB-SubCell"/>
</dbReference>